<dbReference type="PROSITE" id="PS50404">
    <property type="entry name" value="GST_NTER"/>
    <property type="match status" value="1"/>
</dbReference>
<protein>
    <recommendedName>
        <fullName evidence="2">GST N-terminal domain-containing protein</fullName>
    </recommendedName>
</protein>
<dbReference type="Proteomes" id="UP001176521">
    <property type="component" value="Unassembled WGS sequence"/>
</dbReference>
<dbReference type="CDD" id="cd03046">
    <property type="entry name" value="GST_N_GTT1_like"/>
    <property type="match status" value="1"/>
</dbReference>
<name>A0AAN6GBW6_9BASI</name>
<dbReference type="InterPro" id="IPR004045">
    <property type="entry name" value="Glutathione_S-Trfase_N"/>
</dbReference>
<dbReference type="PANTHER" id="PTHR44051">
    <property type="entry name" value="GLUTATHIONE S-TRANSFERASE-RELATED"/>
    <property type="match status" value="1"/>
</dbReference>
<dbReference type="CDD" id="cd03189">
    <property type="entry name" value="GST_C_GTT1_like"/>
    <property type="match status" value="1"/>
</dbReference>
<dbReference type="Pfam" id="PF13409">
    <property type="entry name" value="GST_N_2"/>
    <property type="match status" value="1"/>
</dbReference>
<dbReference type="PANTHER" id="PTHR44051:SF9">
    <property type="entry name" value="GLUTATHIONE S-TRANSFERASE 1"/>
    <property type="match status" value="1"/>
</dbReference>
<dbReference type="SUPFAM" id="SSF47616">
    <property type="entry name" value="GST C-terminal domain-like"/>
    <property type="match status" value="1"/>
</dbReference>
<evidence type="ECO:0000313" key="4">
    <source>
        <dbReference type="Proteomes" id="UP001176521"/>
    </source>
</evidence>
<evidence type="ECO:0000313" key="3">
    <source>
        <dbReference type="EMBL" id="KAK0532221.1"/>
    </source>
</evidence>
<dbReference type="InterPro" id="IPR036282">
    <property type="entry name" value="Glutathione-S-Trfase_C_sf"/>
</dbReference>
<keyword evidence="4" id="KW-1185">Reference proteome</keyword>
<reference evidence="3" key="1">
    <citation type="journal article" date="2023" name="PhytoFront">
        <title>Draft Genome Resources of Seven Strains of Tilletia horrida, Causal Agent of Kernel Smut of Rice.</title>
        <authorList>
            <person name="Khanal S."/>
            <person name="Antony Babu S."/>
            <person name="Zhou X.G."/>
        </authorList>
    </citation>
    <scope>NUCLEOTIDE SEQUENCE</scope>
    <source>
        <strain evidence="3">TX3</strain>
    </source>
</reference>
<feature type="domain" description="GST N-terminal" evidence="2">
    <location>
        <begin position="1"/>
        <end position="85"/>
    </location>
</feature>
<dbReference type="EMBL" id="JAPDMQ010000165">
    <property type="protein sequence ID" value="KAK0532221.1"/>
    <property type="molecule type" value="Genomic_DNA"/>
</dbReference>
<dbReference type="Gene3D" id="1.20.1050.10">
    <property type="match status" value="1"/>
</dbReference>
<dbReference type="SUPFAM" id="SSF52833">
    <property type="entry name" value="Thioredoxin-like"/>
    <property type="match status" value="1"/>
</dbReference>
<dbReference type="Gene3D" id="3.40.30.10">
    <property type="entry name" value="Glutaredoxin"/>
    <property type="match status" value="1"/>
</dbReference>
<comment type="caution">
    <text evidence="3">The sequence shown here is derived from an EMBL/GenBank/DDBJ whole genome shotgun (WGS) entry which is preliminary data.</text>
</comment>
<gene>
    <name evidence="3" type="ORF">OC842_003360</name>
</gene>
<proteinExistence type="inferred from homology"/>
<comment type="similarity">
    <text evidence="1">Belongs to the GST superfamily.</text>
</comment>
<accession>A0AAN6GBW6</accession>
<evidence type="ECO:0000259" key="2">
    <source>
        <dbReference type="PROSITE" id="PS50404"/>
    </source>
</evidence>
<organism evidence="3 4">
    <name type="scientific">Tilletia horrida</name>
    <dbReference type="NCBI Taxonomy" id="155126"/>
    <lineage>
        <taxon>Eukaryota</taxon>
        <taxon>Fungi</taxon>
        <taxon>Dikarya</taxon>
        <taxon>Basidiomycota</taxon>
        <taxon>Ustilaginomycotina</taxon>
        <taxon>Exobasidiomycetes</taxon>
        <taxon>Tilletiales</taxon>
        <taxon>Tilletiaceae</taxon>
        <taxon>Tilletia</taxon>
    </lineage>
</organism>
<dbReference type="InterPro" id="IPR036249">
    <property type="entry name" value="Thioredoxin-like_sf"/>
</dbReference>
<evidence type="ECO:0000256" key="1">
    <source>
        <dbReference type="ARBA" id="ARBA00007409"/>
    </source>
</evidence>
<sequence>MPVILRVLWLLEELGIPYELVQHKRQPDLRAPKSLRDVQPLGKAPVIEDDGKPGAVLIYFSHSRIPWHQEYLIKKYGDGKFVPANADRQLDDIHWSHFAEGSLMPTLVMKLIFSIIPGRAPFLIRPLVRSICSGVTTAMVDPDAKSKLNYVADHIKKHPGWFAGGDAAGNPTAADFQMLFPLEAATSGRVPDLAPELKAWVDNAHARPAYQRALEKGGPYSYANP</sequence>
<dbReference type="AlphaFoldDB" id="A0AAN6GBW6"/>